<dbReference type="GO" id="GO:0046872">
    <property type="term" value="F:metal ion binding"/>
    <property type="evidence" value="ECO:0007669"/>
    <property type="project" value="UniProtKB-KW"/>
</dbReference>
<keyword evidence="1" id="KW-0004">4Fe-4S</keyword>
<evidence type="ECO:0000256" key="5">
    <source>
        <dbReference type="SAM" id="MobiDB-lite"/>
    </source>
</evidence>
<dbReference type="Pfam" id="PF13187">
    <property type="entry name" value="Fer4_9"/>
    <property type="match status" value="1"/>
</dbReference>
<feature type="compositionally biased region" description="Basic and acidic residues" evidence="5">
    <location>
        <begin position="634"/>
        <end position="651"/>
    </location>
</feature>
<keyword evidence="8" id="KW-1185">Reference proteome</keyword>
<dbReference type="AlphaFoldDB" id="A0A238KNN1"/>
<dbReference type="OrthoDB" id="9800445at2"/>
<dbReference type="Gene3D" id="3.30.70.20">
    <property type="match status" value="2"/>
</dbReference>
<proteinExistence type="predicted"/>
<name>A0A238KNN1_9RHOB</name>
<keyword evidence="4" id="KW-0411">Iron-sulfur</keyword>
<dbReference type="PROSITE" id="PS51379">
    <property type="entry name" value="4FE4S_FER_2"/>
    <property type="match status" value="3"/>
</dbReference>
<dbReference type="Pfam" id="PF12838">
    <property type="entry name" value="Fer4_7"/>
    <property type="match status" value="1"/>
</dbReference>
<evidence type="ECO:0000256" key="1">
    <source>
        <dbReference type="ARBA" id="ARBA00022485"/>
    </source>
</evidence>
<evidence type="ECO:0000259" key="6">
    <source>
        <dbReference type="PROSITE" id="PS51379"/>
    </source>
</evidence>
<keyword evidence="2" id="KW-0479">Metal-binding</keyword>
<evidence type="ECO:0000313" key="7">
    <source>
        <dbReference type="EMBL" id="SMX44338.1"/>
    </source>
</evidence>
<dbReference type="InterPro" id="IPR017900">
    <property type="entry name" value="4Fe4S_Fe_S_CS"/>
</dbReference>
<evidence type="ECO:0000313" key="8">
    <source>
        <dbReference type="Proteomes" id="UP000202922"/>
    </source>
</evidence>
<dbReference type="PANTHER" id="PTHR43687">
    <property type="entry name" value="ADENYLYLSULFATE REDUCTASE, BETA SUBUNIT"/>
    <property type="match status" value="1"/>
</dbReference>
<accession>A0A238KNN1</accession>
<keyword evidence="3" id="KW-0408">Iron</keyword>
<dbReference type="SUPFAM" id="SSF54862">
    <property type="entry name" value="4Fe-4S ferredoxins"/>
    <property type="match status" value="1"/>
</dbReference>
<feature type="domain" description="4Fe-4S ferredoxin-type" evidence="6">
    <location>
        <begin position="494"/>
        <end position="523"/>
    </location>
</feature>
<evidence type="ECO:0000256" key="2">
    <source>
        <dbReference type="ARBA" id="ARBA00022723"/>
    </source>
</evidence>
<evidence type="ECO:0000256" key="4">
    <source>
        <dbReference type="ARBA" id="ARBA00023014"/>
    </source>
</evidence>
<feature type="region of interest" description="Disordered" evidence="5">
    <location>
        <begin position="628"/>
        <end position="651"/>
    </location>
</feature>
<reference evidence="8" key="1">
    <citation type="submission" date="2017-05" db="EMBL/GenBank/DDBJ databases">
        <authorList>
            <person name="Rodrigo-Torres L."/>
            <person name="Arahal R. D."/>
            <person name="Lucena T."/>
        </authorList>
    </citation>
    <scope>NUCLEOTIDE SEQUENCE [LARGE SCALE GENOMIC DNA]</scope>
    <source>
        <strain evidence="8">CECT 8621</strain>
    </source>
</reference>
<dbReference type="RefSeq" id="WP_093967671.1">
    <property type="nucleotide sequence ID" value="NZ_FXYE01000002.1"/>
</dbReference>
<dbReference type="PANTHER" id="PTHR43687:SF4">
    <property type="entry name" value="BLR5484 PROTEIN"/>
    <property type="match status" value="1"/>
</dbReference>
<dbReference type="InterPro" id="IPR050572">
    <property type="entry name" value="Fe-S_Ferredoxin"/>
</dbReference>
<dbReference type="InterPro" id="IPR017896">
    <property type="entry name" value="4Fe4S_Fe-S-bd"/>
</dbReference>
<gene>
    <name evidence="7" type="ORF">COL8621_02531</name>
</gene>
<protein>
    <submittedName>
        <fullName evidence="7">NADH-plastoquinone oxidoreductase subunit</fullName>
    </submittedName>
</protein>
<evidence type="ECO:0000256" key="3">
    <source>
        <dbReference type="ARBA" id="ARBA00023004"/>
    </source>
</evidence>
<feature type="domain" description="4Fe-4S ferredoxin-type" evidence="6">
    <location>
        <begin position="295"/>
        <end position="324"/>
    </location>
</feature>
<organism evidence="7 8">
    <name type="scientific">Actibacterium lipolyticum</name>
    <dbReference type="NCBI Taxonomy" id="1524263"/>
    <lineage>
        <taxon>Bacteria</taxon>
        <taxon>Pseudomonadati</taxon>
        <taxon>Pseudomonadota</taxon>
        <taxon>Alphaproteobacteria</taxon>
        <taxon>Rhodobacterales</taxon>
        <taxon>Roseobacteraceae</taxon>
        <taxon>Actibacterium</taxon>
    </lineage>
</organism>
<feature type="domain" description="4Fe-4S ferredoxin-type" evidence="6">
    <location>
        <begin position="525"/>
        <end position="554"/>
    </location>
</feature>
<dbReference type="Proteomes" id="UP000202922">
    <property type="component" value="Unassembled WGS sequence"/>
</dbReference>
<dbReference type="GO" id="GO:0051539">
    <property type="term" value="F:4 iron, 4 sulfur cluster binding"/>
    <property type="evidence" value="ECO:0007669"/>
    <property type="project" value="UniProtKB-KW"/>
</dbReference>
<dbReference type="EMBL" id="FXYE01000002">
    <property type="protein sequence ID" value="SMX44338.1"/>
    <property type="molecule type" value="Genomic_DNA"/>
</dbReference>
<dbReference type="PROSITE" id="PS00198">
    <property type="entry name" value="4FE4S_FER_1"/>
    <property type="match status" value="2"/>
</dbReference>
<sequence>MPKQLILCDCLGSQTIDADALSNATGVTCSRVHSGLCTHQVEQAAQAIATGDAVIACAQEQERFEELAAEMGHPAPICVDIRDRAGWGDGTDATPKMAALIAEAQLAVPASKTRDVVSEGLCLIIGASEVALPAAERLSEALSVTVLLLGDDDLPPTRSYEIVRGRLRGAHGTLGNFKVRIDALQQVQPGGRAGFTLTDPRDGAQTECDIILDLSGQTPLFPAPEKRDGYLRADPGSIDGVAQAVFDAAQCVGVFEKPLHIALTPHLCAHSRAEKTACTRCLDVCPTGAISPDGEHVAIDPMVCAGCGACSALCPSGAISYDAPPVSFVFQRIRTLAETYAAAGGSGGHLLVHDADHGDEMIALAARFSTGLPSNVIPMAVEALAGVGHAEMLAALAVGFERVSILLSPKTEREVLERELALAAAMADAPRLQLLDIADPDTLSETLYATETIPMQITPILPLDGRRQVTRTAVKALQPDADQPIPLPEGAPYGAVLVDTDACTLCLACASLCPPGALIDNPDKPQLRFQEDACLQCGLCANVCPEDAITLQPQMDPTDAAFTQRVLHEEEPFACIECGKLFGVKSTIERITEKLAGKHSMFETTAAGRLIQMCDDCRVTAQYHSSNNPFAGAERPRVRTTDDYLSKRRDH</sequence>